<evidence type="ECO:0000313" key="2">
    <source>
        <dbReference type="Proteomes" id="UP001152888"/>
    </source>
</evidence>
<dbReference type="Proteomes" id="UP001152888">
    <property type="component" value="Unassembled WGS sequence"/>
</dbReference>
<keyword evidence="2" id="KW-1185">Reference proteome</keyword>
<proteinExistence type="predicted"/>
<evidence type="ECO:0000313" key="1">
    <source>
        <dbReference type="EMBL" id="CAH1967465.1"/>
    </source>
</evidence>
<accession>A0A9P0K5D0</accession>
<dbReference type="AlphaFoldDB" id="A0A9P0K5D0"/>
<comment type="caution">
    <text evidence="1">The sequence shown here is derived from an EMBL/GenBank/DDBJ whole genome shotgun (WGS) entry which is preliminary data.</text>
</comment>
<dbReference type="EMBL" id="CAKOFQ010006744">
    <property type="protein sequence ID" value="CAH1967465.1"/>
    <property type="molecule type" value="Genomic_DNA"/>
</dbReference>
<organism evidence="1 2">
    <name type="scientific">Acanthoscelides obtectus</name>
    <name type="common">Bean weevil</name>
    <name type="synonym">Bruchus obtectus</name>
    <dbReference type="NCBI Taxonomy" id="200917"/>
    <lineage>
        <taxon>Eukaryota</taxon>
        <taxon>Metazoa</taxon>
        <taxon>Ecdysozoa</taxon>
        <taxon>Arthropoda</taxon>
        <taxon>Hexapoda</taxon>
        <taxon>Insecta</taxon>
        <taxon>Pterygota</taxon>
        <taxon>Neoptera</taxon>
        <taxon>Endopterygota</taxon>
        <taxon>Coleoptera</taxon>
        <taxon>Polyphaga</taxon>
        <taxon>Cucujiformia</taxon>
        <taxon>Chrysomeloidea</taxon>
        <taxon>Chrysomelidae</taxon>
        <taxon>Bruchinae</taxon>
        <taxon>Bruchini</taxon>
        <taxon>Acanthoscelides</taxon>
    </lineage>
</organism>
<gene>
    <name evidence="1" type="ORF">ACAOBT_LOCUS7418</name>
</gene>
<reference evidence="1" key="1">
    <citation type="submission" date="2022-03" db="EMBL/GenBank/DDBJ databases">
        <authorList>
            <person name="Sayadi A."/>
        </authorList>
    </citation>
    <scope>NUCLEOTIDE SEQUENCE</scope>
</reference>
<protein>
    <submittedName>
        <fullName evidence="1">Uncharacterized protein</fullName>
    </submittedName>
</protein>
<name>A0A9P0K5D0_ACAOB</name>
<sequence>MRLHCMSPTNFQLIIFSSKNCSMYRLISLD</sequence>